<feature type="compositionally biased region" description="Low complexity" evidence="1">
    <location>
        <begin position="202"/>
        <end position="248"/>
    </location>
</feature>
<feature type="domain" description="Peptidase C39-like" evidence="3">
    <location>
        <begin position="271"/>
        <end position="394"/>
    </location>
</feature>
<comment type="caution">
    <text evidence="4">The sequence shown here is derived from an EMBL/GenBank/DDBJ whole genome shotgun (WGS) entry which is preliminary data.</text>
</comment>
<evidence type="ECO:0000313" key="4">
    <source>
        <dbReference type="EMBL" id="GAA2156196.1"/>
    </source>
</evidence>
<dbReference type="InterPro" id="IPR039564">
    <property type="entry name" value="Peptidase_C39-like"/>
</dbReference>
<keyword evidence="5" id="KW-1185">Reference proteome</keyword>
<dbReference type="RefSeq" id="WP_344157943.1">
    <property type="nucleotide sequence ID" value="NZ_BAAAQR010000019.1"/>
</dbReference>
<gene>
    <name evidence="4" type="ORF">GCM10009844_44220</name>
</gene>
<name>A0ABN3A8L5_9ACTN</name>
<accession>A0ABN3A8L5</accession>
<dbReference type="Proteomes" id="UP001501771">
    <property type="component" value="Unassembled WGS sequence"/>
</dbReference>
<proteinExistence type="predicted"/>
<evidence type="ECO:0000256" key="1">
    <source>
        <dbReference type="SAM" id="MobiDB-lite"/>
    </source>
</evidence>
<feature type="chain" id="PRO_5047316770" description="Peptidase C39-like domain-containing protein" evidence="2">
    <location>
        <begin position="28"/>
        <end position="443"/>
    </location>
</feature>
<feature type="region of interest" description="Disordered" evidence="1">
    <location>
        <begin position="202"/>
        <end position="260"/>
    </location>
</feature>
<evidence type="ECO:0000256" key="2">
    <source>
        <dbReference type="SAM" id="SignalP"/>
    </source>
</evidence>
<keyword evidence="2" id="KW-0732">Signal</keyword>
<dbReference type="EMBL" id="BAAAQR010000019">
    <property type="protein sequence ID" value="GAA2156196.1"/>
    <property type="molecule type" value="Genomic_DNA"/>
</dbReference>
<dbReference type="Pfam" id="PF13529">
    <property type="entry name" value="Peptidase_C39_2"/>
    <property type="match status" value="1"/>
</dbReference>
<sequence>MSRPRPRTLAIGALALLLAAAPFVPHGGDEDGSLLPSGEQQAGALVPAATAPLGRVTPELQSEIDRVLANGGSAARVPVSATPDRLAASLVRCADFDGQRYCLHSGWTESSESEVQARVATAARAIAARPAGTTTTGDLDELATLRRLARMSPSAREAEERAELVQAARSVAKVWLLRHEIEGVDVPADFLAAHPEARATASTQQAVAAQPTAAAQAQPAARSKASASSSPTASPSATATANTSTTSSRPKRFKDYPQRDTVMNTKRVAEQQRTYWCGPTTMQMITWGWKKKDLGQSHWAGKLGTTSSGTAITDMVRVINGNTGWDREDRAGAYIVLDIGDYGFKKWQRLLMRHITDYRAPVVLHPILLKKYYPYLDDDASGHFQAGRGYDRRGAKSNLVGYFEPWNQQRFDPSEPYISRVQWRSAYKSYRANEAHFQHNIGV</sequence>
<protein>
    <recommendedName>
        <fullName evidence="3">Peptidase C39-like domain-containing protein</fullName>
    </recommendedName>
</protein>
<feature type="signal peptide" evidence="2">
    <location>
        <begin position="1"/>
        <end position="27"/>
    </location>
</feature>
<organism evidence="4 5">
    <name type="scientific">Nocardioides koreensis</name>
    <dbReference type="NCBI Taxonomy" id="433651"/>
    <lineage>
        <taxon>Bacteria</taxon>
        <taxon>Bacillati</taxon>
        <taxon>Actinomycetota</taxon>
        <taxon>Actinomycetes</taxon>
        <taxon>Propionibacteriales</taxon>
        <taxon>Nocardioidaceae</taxon>
        <taxon>Nocardioides</taxon>
    </lineage>
</organism>
<reference evidence="4 5" key="1">
    <citation type="journal article" date="2019" name="Int. J. Syst. Evol. Microbiol.">
        <title>The Global Catalogue of Microorganisms (GCM) 10K type strain sequencing project: providing services to taxonomists for standard genome sequencing and annotation.</title>
        <authorList>
            <consortium name="The Broad Institute Genomics Platform"/>
            <consortium name="The Broad Institute Genome Sequencing Center for Infectious Disease"/>
            <person name="Wu L."/>
            <person name="Ma J."/>
        </authorList>
    </citation>
    <scope>NUCLEOTIDE SEQUENCE [LARGE SCALE GENOMIC DNA]</scope>
    <source>
        <strain evidence="4 5">JCM 16022</strain>
    </source>
</reference>
<evidence type="ECO:0000259" key="3">
    <source>
        <dbReference type="Pfam" id="PF13529"/>
    </source>
</evidence>
<evidence type="ECO:0000313" key="5">
    <source>
        <dbReference type="Proteomes" id="UP001501771"/>
    </source>
</evidence>